<evidence type="ECO:0008006" key="3">
    <source>
        <dbReference type="Google" id="ProtNLM"/>
    </source>
</evidence>
<dbReference type="Proteomes" id="UP001597526">
    <property type="component" value="Unassembled WGS sequence"/>
</dbReference>
<comment type="caution">
    <text evidence="1">The sequence shown here is derived from an EMBL/GenBank/DDBJ whole genome shotgun (WGS) entry which is preliminary data.</text>
</comment>
<dbReference type="EMBL" id="JBHULB010000007">
    <property type="protein sequence ID" value="MFD2586388.1"/>
    <property type="molecule type" value="Genomic_DNA"/>
</dbReference>
<gene>
    <name evidence="1" type="ORF">ACFSQJ_05580</name>
</gene>
<keyword evidence="2" id="KW-1185">Reference proteome</keyword>
<sequence>MKREASFFFLVFIFFYSCSSDDSSADSKISLEEALRNKEFSIDNVIACAASNIDSNVVSVFLYPRSGVSNINFYQTKTVDVDKNNFAEYTKGEGDLIDVFNGHLLKYEIVPEEEKWIIVSFEERGEIHLSNPIRLKQTSKPTEYLSENVMVQSSNMPVFTWQDGVFDDTKIYFHVVSSANNDLLSGTYTFEKRFQYYKLDNVVLNITEEIPPILETGEGYDFTLLAVSEDNWVNLFSTVPFNIP</sequence>
<accession>A0ABW5MW45</accession>
<name>A0ABW5MW45_9FLAO</name>
<evidence type="ECO:0000313" key="2">
    <source>
        <dbReference type="Proteomes" id="UP001597526"/>
    </source>
</evidence>
<reference evidence="2" key="1">
    <citation type="journal article" date="2019" name="Int. J. Syst. Evol. Microbiol.">
        <title>The Global Catalogue of Microorganisms (GCM) 10K type strain sequencing project: providing services to taxonomists for standard genome sequencing and annotation.</title>
        <authorList>
            <consortium name="The Broad Institute Genomics Platform"/>
            <consortium name="The Broad Institute Genome Sequencing Center for Infectious Disease"/>
            <person name="Wu L."/>
            <person name="Ma J."/>
        </authorList>
    </citation>
    <scope>NUCLEOTIDE SEQUENCE [LARGE SCALE GENOMIC DNA]</scope>
    <source>
        <strain evidence="2">KCTC 52368</strain>
    </source>
</reference>
<proteinExistence type="predicted"/>
<organism evidence="1 2">
    <name type="scientific">Croceitalea marina</name>
    <dbReference type="NCBI Taxonomy" id="1775166"/>
    <lineage>
        <taxon>Bacteria</taxon>
        <taxon>Pseudomonadati</taxon>
        <taxon>Bacteroidota</taxon>
        <taxon>Flavobacteriia</taxon>
        <taxon>Flavobacteriales</taxon>
        <taxon>Flavobacteriaceae</taxon>
        <taxon>Croceitalea</taxon>
    </lineage>
</organism>
<dbReference type="PROSITE" id="PS51257">
    <property type="entry name" value="PROKAR_LIPOPROTEIN"/>
    <property type="match status" value="1"/>
</dbReference>
<protein>
    <recommendedName>
        <fullName evidence="3">Lipoprotein</fullName>
    </recommendedName>
</protein>
<dbReference type="RefSeq" id="WP_377765965.1">
    <property type="nucleotide sequence ID" value="NZ_JBHULB010000007.1"/>
</dbReference>
<evidence type="ECO:0000313" key="1">
    <source>
        <dbReference type="EMBL" id="MFD2586388.1"/>
    </source>
</evidence>